<evidence type="ECO:0000313" key="4">
    <source>
        <dbReference type="Proteomes" id="UP001595912"/>
    </source>
</evidence>
<organism evidence="3 4">
    <name type="scientific">Dactylosporangium cerinum</name>
    <dbReference type="NCBI Taxonomy" id="1434730"/>
    <lineage>
        <taxon>Bacteria</taxon>
        <taxon>Bacillati</taxon>
        <taxon>Actinomycetota</taxon>
        <taxon>Actinomycetes</taxon>
        <taxon>Micromonosporales</taxon>
        <taxon>Micromonosporaceae</taxon>
        <taxon>Dactylosporangium</taxon>
    </lineage>
</organism>
<keyword evidence="2" id="KW-1133">Transmembrane helix</keyword>
<reference evidence="4" key="1">
    <citation type="journal article" date="2019" name="Int. J. Syst. Evol. Microbiol.">
        <title>The Global Catalogue of Microorganisms (GCM) 10K type strain sequencing project: providing services to taxonomists for standard genome sequencing and annotation.</title>
        <authorList>
            <consortium name="The Broad Institute Genomics Platform"/>
            <consortium name="The Broad Institute Genome Sequencing Center for Infectious Disease"/>
            <person name="Wu L."/>
            <person name="Ma J."/>
        </authorList>
    </citation>
    <scope>NUCLEOTIDE SEQUENCE [LARGE SCALE GENOMIC DNA]</scope>
    <source>
        <strain evidence="4">CGMCC 4.7152</strain>
    </source>
</reference>
<evidence type="ECO:0000313" key="3">
    <source>
        <dbReference type="EMBL" id="MFC5001025.1"/>
    </source>
</evidence>
<evidence type="ECO:0000256" key="1">
    <source>
        <dbReference type="SAM" id="MobiDB-lite"/>
    </source>
</evidence>
<protein>
    <submittedName>
        <fullName evidence="3">Uncharacterized protein</fullName>
    </submittedName>
</protein>
<feature type="compositionally biased region" description="Low complexity" evidence="1">
    <location>
        <begin position="10"/>
        <end position="23"/>
    </location>
</feature>
<keyword evidence="2" id="KW-0472">Membrane</keyword>
<evidence type="ECO:0000256" key="2">
    <source>
        <dbReference type="SAM" id="Phobius"/>
    </source>
</evidence>
<dbReference type="RefSeq" id="WP_380117629.1">
    <property type="nucleotide sequence ID" value="NZ_JBHSIU010000029.1"/>
</dbReference>
<gene>
    <name evidence="3" type="ORF">ACFPIJ_24695</name>
</gene>
<dbReference type="Proteomes" id="UP001595912">
    <property type="component" value="Unassembled WGS sequence"/>
</dbReference>
<sequence length="394" mass="40129">MIDDQLRNYASAPDSASAFGSASASGSSRLRAEEVLAHARRSHRRRRAALVAATGGLTAAVIVLAALVLRVPAPAPVPSVTVAVPGGCQVTTLPLPPGVTGATVTGADPTGRFVVGAPFPSDDTAPAVTVLWTDGTPRLLPAGFLAAAVSSSGLVVGTRGRLEDRRAAILRDGAVTDLPLPDGAVISDAVAVNGRGEIAGIVYYPDYSARAVVWPPAHDRARLLQAGSAGKQDTMAAGIGEDGTVVGTVGERERAYRWASDGTGVALRLPEGYRSSEGQAITGDWAIGVASTSRGGEDGKEELVARSTPVRWNLATGAIDHGFPVVPVAVDGTGAIAGRGTGEQATVWRDGTVFTLPSPEGRRAIVSGFAGDSHTLVGHSDRPGGLAPVVWHGC</sequence>
<name>A0ABV9VZI7_9ACTN</name>
<dbReference type="EMBL" id="JBHSIU010000029">
    <property type="protein sequence ID" value="MFC5001025.1"/>
    <property type="molecule type" value="Genomic_DNA"/>
</dbReference>
<feature type="region of interest" description="Disordered" evidence="1">
    <location>
        <begin position="1"/>
        <end position="23"/>
    </location>
</feature>
<proteinExistence type="predicted"/>
<feature type="transmembrane region" description="Helical" evidence="2">
    <location>
        <begin position="48"/>
        <end position="69"/>
    </location>
</feature>
<comment type="caution">
    <text evidence="3">The sequence shown here is derived from an EMBL/GenBank/DDBJ whole genome shotgun (WGS) entry which is preliminary data.</text>
</comment>
<keyword evidence="2" id="KW-0812">Transmembrane</keyword>
<keyword evidence="4" id="KW-1185">Reference proteome</keyword>
<accession>A0ABV9VZI7</accession>